<reference evidence="3 4" key="1">
    <citation type="journal article" date="2011" name="Genome Biol.">
        <title>Comparative genome sequence analysis underscores mycoparasitism as the ancestral life style of Trichoderma.</title>
        <authorList>
            <person name="Kubicek C.P."/>
            <person name="Herrera-Estrella A."/>
            <person name="Seidl-Seiboth V."/>
            <person name="Martinez D.A."/>
            <person name="Druzhinina I.S."/>
            <person name="Thon M."/>
            <person name="Zeilinger S."/>
            <person name="Casas-Flores S."/>
            <person name="Horwitz B.A."/>
            <person name="Mukherjee P.K."/>
            <person name="Mukherjee M."/>
            <person name="Kredics L."/>
            <person name="Alcaraz L.D."/>
            <person name="Aerts A."/>
            <person name="Antal Z."/>
            <person name="Atanasova L."/>
            <person name="Cervantes-Badillo M.G."/>
            <person name="Challacombe J."/>
            <person name="Chertkov O."/>
            <person name="McCluskey K."/>
            <person name="Coulpier F."/>
            <person name="Deshpande N."/>
            <person name="von Doehren H."/>
            <person name="Ebbole D.J."/>
            <person name="Esquivel-Naranjo E.U."/>
            <person name="Fekete E."/>
            <person name="Flipphi M."/>
            <person name="Glaser F."/>
            <person name="Gomez-Rodriguez E.Y."/>
            <person name="Gruber S."/>
            <person name="Han C."/>
            <person name="Henrissat B."/>
            <person name="Hermosa R."/>
            <person name="Hernandez-Onate M."/>
            <person name="Karaffa L."/>
            <person name="Kosti I."/>
            <person name="Le Crom S."/>
            <person name="Lindquist E."/>
            <person name="Lucas S."/>
            <person name="Luebeck M."/>
            <person name="Luebeck P.S."/>
            <person name="Margeot A."/>
            <person name="Metz B."/>
            <person name="Misra M."/>
            <person name="Nevalainen H."/>
            <person name="Omann M."/>
            <person name="Packer N."/>
            <person name="Perrone G."/>
            <person name="Uresti-Rivera E.E."/>
            <person name="Salamov A."/>
            <person name="Schmoll M."/>
            <person name="Seiboth B."/>
            <person name="Shapiro H."/>
            <person name="Sukno S."/>
            <person name="Tamayo-Ramos J.A."/>
            <person name="Tisch D."/>
            <person name="Wiest A."/>
            <person name="Wilkinson H.H."/>
            <person name="Zhang M."/>
            <person name="Coutinho P.M."/>
            <person name="Kenerley C.M."/>
            <person name="Monte E."/>
            <person name="Baker S.E."/>
            <person name="Grigoriev I.V."/>
        </authorList>
    </citation>
    <scope>NUCLEOTIDE SEQUENCE [LARGE SCALE GENOMIC DNA]</scope>
    <source>
        <strain evidence="4">Gv29-8 / FGSC 10586</strain>
    </source>
</reference>
<dbReference type="VEuPathDB" id="FungiDB:TRIVIDRAFT_152392"/>
<organism evidence="3 4">
    <name type="scientific">Hypocrea virens (strain Gv29-8 / FGSC 10586)</name>
    <name type="common">Gliocladium virens</name>
    <name type="synonym">Trichoderma virens</name>
    <dbReference type="NCBI Taxonomy" id="413071"/>
    <lineage>
        <taxon>Eukaryota</taxon>
        <taxon>Fungi</taxon>
        <taxon>Dikarya</taxon>
        <taxon>Ascomycota</taxon>
        <taxon>Pezizomycotina</taxon>
        <taxon>Sordariomycetes</taxon>
        <taxon>Hypocreomycetidae</taxon>
        <taxon>Hypocreales</taxon>
        <taxon>Hypocreaceae</taxon>
        <taxon>Trichoderma</taxon>
    </lineage>
</organism>
<dbReference type="STRING" id="413071.G9MVK2"/>
<dbReference type="Gene3D" id="3.10.590.10">
    <property type="entry name" value="ph1033 like domains"/>
    <property type="match status" value="1"/>
</dbReference>
<dbReference type="InParanoid" id="G9MVK2"/>
<comment type="caution">
    <text evidence="3">The sequence shown here is derived from an EMBL/GenBank/DDBJ whole genome shotgun (WGS) entry which is preliminary data.</text>
</comment>
<dbReference type="GO" id="GO:0003729">
    <property type="term" value="F:mRNA binding"/>
    <property type="evidence" value="ECO:0007669"/>
    <property type="project" value="TreeGrafter"/>
</dbReference>
<feature type="non-terminal residue" evidence="3">
    <location>
        <position position="1"/>
    </location>
</feature>
<proteinExistence type="predicted"/>
<feature type="domain" description="YTH" evidence="2">
    <location>
        <begin position="4"/>
        <end position="138"/>
    </location>
</feature>
<dbReference type="PANTHER" id="PTHR12357:SF3">
    <property type="entry name" value="YTH DOMAIN-CONTAINING PROTEIN 1"/>
    <property type="match status" value="1"/>
</dbReference>
<dbReference type="HOGENOM" id="CLU_1138126_0_0_1"/>
<name>G9MVK2_HYPVG</name>
<dbReference type="InterPro" id="IPR007275">
    <property type="entry name" value="YTH_domain"/>
</dbReference>
<evidence type="ECO:0000313" key="4">
    <source>
        <dbReference type="Proteomes" id="UP000007115"/>
    </source>
</evidence>
<dbReference type="InterPro" id="IPR045168">
    <property type="entry name" value="YTH_prot"/>
</dbReference>
<sequence>CIESRYFLVKSFNMTNVEMSQRDGLWITSETNGIRFAHAFQQYKNVFLIFSVNKSKAFQGYARMTTLPTASIPPAKWMSTISWEPSAPFRIQWLNTRRTEFWKLGELRNPLNDGEPVFVGRDGQEFPEACGRKMLRVMDRGGGARERNGAASSWMTRTNVASLWTTRKTCDHADKDEISAWQHDESSEGGEVVSAGTEPEPVDDMPLIKY</sequence>
<dbReference type="SMR" id="G9MVK2"/>
<evidence type="ECO:0000256" key="1">
    <source>
        <dbReference type="SAM" id="MobiDB-lite"/>
    </source>
</evidence>
<evidence type="ECO:0000313" key="3">
    <source>
        <dbReference type="EMBL" id="EHK21501.1"/>
    </source>
</evidence>
<accession>G9MVK2</accession>
<dbReference type="EMBL" id="ABDF02000070">
    <property type="protein sequence ID" value="EHK21501.1"/>
    <property type="molecule type" value="Genomic_DNA"/>
</dbReference>
<dbReference type="Pfam" id="PF04146">
    <property type="entry name" value="YTH"/>
    <property type="match status" value="1"/>
</dbReference>
<dbReference type="CDD" id="cd21134">
    <property type="entry name" value="YTH"/>
    <property type="match status" value="1"/>
</dbReference>
<dbReference type="eggNOG" id="KOG1902">
    <property type="taxonomic scope" value="Eukaryota"/>
</dbReference>
<evidence type="ECO:0000259" key="2">
    <source>
        <dbReference type="PROSITE" id="PS50882"/>
    </source>
</evidence>
<dbReference type="OrthoDB" id="6103986at2759"/>
<dbReference type="GO" id="GO:0000381">
    <property type="term" value="P:regulation of alternative mRNA splicing, via spliceosome"/>
    <property type="evidence" value="ECO:0007669"/>
    <property type="project" value="TreeGrafter"/>
</dbReference>
<dbReference type="OMA" id="DGQEFPE"/>
<gene>
    <name evidence="3" type="ORF">TRIVIDRAFT_152392</name>
</gene>
<dbReference type="GO" id="GO:1990247">
    <property type="term" value="F:N6-methyladenosine-containing RNA reader activity"/>
    <property type="evidence" value="ECO:0007669"/>
    <property type="project" value="TreeGrafter"/>
</dbReference>
<feature type="region of interest" description="Disordered" evidence="1">
    <location>
        <begin position="179"/>
        <end position="210"/>
    </location>
</feature>
<dbReference type="PANTHER" id="PTHR12357">
    <property type="entry name" value="YTH YT521-B HOMOLOGY DOMAIN-CONTAINING"/>
    <property type="match status" value="1"/>
</dbReference>
<keyword evidence="4" id="KW-1185">Reference proteome</keyword>
<dbReference type="AlphaFoldDB" id="G9MVK2"/>
<dbReference type="GeneID" id="25788194"/>
<dbReference type="RefSeq" id="XP_013955695.1">
    <property type="nucleotide sequence ID" value="XM_014100220.1"/>
</dbReference>
<dbReference type="Proteomes" id="UP000007115">
    <property type="component" value="Unassembled WGS sequence"/>
</dbReference>
<dbReference type="GO" id="GO:0005654">
    <property type="term" value="C:nucleoplasm"/>
    <property type="evidence" value="ECO:0007669"/>
    <property type="project" value="TreeGrafter"/>
</dbReference>
<protein>
    <recommendedName>
        <fullName evidence="2">YTH domain-containing protein</fullName>
    </recommendedName>
</protein>
<dbReference type="GO" id="GO:0000398">
    <property type="term" value="P:mRNA splicing, via spliceosome"/>
    <property type="evidence" value="ECO:0007669"/>
    <property type="project" value="TreeGrafter"/>
</dbReference>
<dbReference type="PROSITE" id="PS50882">
    <property type="entry name" value="YTH"/>
    <property type="match status" value="1"/>
</dbReference>